<dbReference type="KEGG" id="vg:31079600"/>
<evidence type="ECO:0000313" key="1">
    <source>
        <dbReference type="EMBL" id="AQN78599.1"/>
    </source>
</evidence>
<accession>A0A1S5VG28</accession>
<name>A0A1S5VG28_9VIRU</name>
<reference evidence="2" key="1">
    <citation type="submission" date="2016-04" db="EMBL/GenBank/DDBJ databases">
        <title>The complete genome of Kallithea virus.</title>
        <authorList>
            <consortium name="DrosEU Consortium"/>
            <person name="Obbard D.J."/>
            <person name="Serga S."/>
            <person name="Kozeretska I."/>
            <person name="Waldron F.M."/>
            <person name="Webster C.L."/>
            <person name="Staubach F."/>
        </authorList>
    </citation>
    <scope>NUCLEOTIDE SEQUENCE [LARGE SCALE GENOMIC DNA]</scope>
</reference>
<dbReference type="GeneID" id="31079600"/>
<dbReference type="RefSeq" id="YP_009345993.1">
    <property type="nucleotide sequence ID" value="NC_033829.1"/>
</dbReference>
<dbReference type="Proteomes" id="UP000204438">
    <property type="component" value="Segment"/>
</dbReference>
<keyword evidence="2" id="KW-1185">Reference proteome</keyword>
<evidence type="ECO:0000313" key="2">
    <source>
        <dbReference type="Proteomes" id="UP000204438"/>
    </source>
</evidence>
<dbReference type="OrthoDB" id="26920at10239"/>
<organism evidence="1 2">
    <name type="scientific">Kallithea virus</name>
    <dbReference type="NCBI Taxonomy" id="1654582"/>
    <lineage>
        <taxon>Viruses</taxon>
        <taxon>Viruses incertae sedis</taxon>
        <taxon>Naldaviricetes</taxon>
        <taxon>Lefavirales</taxon>
        <taxon>Nudiviridae</taxon>
        <taxon>Alphanudivirus</taxon>
        <taxon>Alphanudivirus dromelanogasteris</taxon>
    </lineage>
</organism>
<dbReference type="EMBL" id="KX130344">
    <property type="protein sequence ID" value="AQN78599.1"/>
    <property type="molecule type" value="Genomic_DNA"/>
</dbReference>
<sequence>MDQIHEAFTELETLGAIVSSTDDMIQIDRQRLYKLGYIISFNISEPIFVSLLDFSYMYNTMIYDSDIIPKSSLRSFVLLKLKTLHTSYNG</sequence>
<protein>
    <submittedName>
        <fullName evidence="1">Uncharacterized protein</fullName>
    </submittedName>
</protein>
<proteinExistence type="predicted"/>